<name>R6UC25_9BACT</name>
<evidence type="ECO:0000259" key="4">
    <source>
        <dbReference type="PROSITE" id="PS51149"/>
    </source>
</evidence>
<keyword evidence="2 6" id="KW-0456">Lyase</keyword>
<dbReference type="Pfam" id="PF01228">
    <property type="entry name" value="Gly_radical"/>
    <property type="match status" value="1"/>
</dbReference>
<sequence length="711" mass="80204">MLSEEILSLAEYIKTRDLYPPVVKTGYPPEDILLSDPGKTAARLRRYILSQNVNTDTMIRFCGIFRFDGTVMADVFHRTGHPRFEEVCGQYYGKPQENLATFEWQHSTADFRKLIDCGISQYISEIDRSLAGCADPDKADFLCAMRDTCETIIAWAHKCADVCERLAGTADGTRKKRLTEAAETLRRVPEFPARNFREGVQSVYLCFTFLPDSIGLIDRYLLRLYRKDISSGALTRDEAADMIAELFIRICAHTPLQSKWAGDKGGESHFAIGGTLSDGSDGFNELSELIIDTMMALPLPRPQVSLRITGTTPLSVVRRVLECAVNDRYMRFALVGDAPRLRGLTEVGRIPWDDAVNYTMVGCNEPALRGEMWFDGCKMNIARSLANLLYKRTDDICSCRDFDSFFSLWEDELEHDLNRVMYWINGFGRARAKDRNVLSSIFINGCIESGKSVTECGGRPSVAGIDMIGLICVIDSLSVVKQLVFEEKKITLRGFIDIMKNNWEGGDGGELRQYILKKGRFFGNNDDLSDEVARRVTDAIFRHTKDRTDLFGNHFLIGAISGYNPHHAWFGEKTDATPDGRRRGDAFMIGIGQSDGKDRRGLTALLCSVSQMDPHAVITGAYVCNVYLEESLVRDKDKFDLTLRILYRYFMDGGVHVQLNYVSKDELLKAKAHPEDYPSLRVRVTGFSGHFTNLQEEMQEEIIKRTVIGGR</sequence>
<dbReference type="STRING" id="1263015.BN580_00492"/>
<dbReference type="SUPFAM" id="SSF51998">
    <property type="entry name" value="PFL-like glycyl radical enzymes"/>
    <property type="match status" value="1"/>
</dbReference>
<proteinExistence type="predicted"/>
<dbReference type="PANTHER" id="PTHR43641">
    <property type="entry name" value="FORMATE ACETYLTRANSFERASE 3-RELATED"/>
    <property type="match status" value="1"/>
</dbReference>
<evidence type="ECO:0000259" key="5">
    <source>
        <dbReference type="PROSITE" id="PS51554"/>
    </source>
</evidence>
<dbReference type="PROSITE" id="PS51149">
    <property type="entry name" value="GLY_RADICAL_2"/>
    <property type="match status" value="1"/>
</dbReference>
<dbReference type="InterPro" id="IPR004184">
    <property type="entry name" value="PFL_dom"/>
</dbReference>
<dbReference type="PANTHER" id="PTHR43641:SF2">
    <property type="entry name" value="DEHYDRATASE YBIW-RELATED"/>
    <property type="match status" value="1"/>
</dbReference>
<dbReference type="InterPro" id="IPR051215">
    <property type="entry name" value="GRE"/>
</dbReference>
<feature type="modified residue" description="Glycine radical" evidence="3">
    <location>
        <position position="686"/>
    </location>
</feature>
<evidence type="ECO:0000256" key="2">
    <source>
        <dbReference type="ARBA" id="ARBA00023239"/>
    </source>
</evidence>
<comment type="caution">
    <text evidence="6">The sequence shown here is derived from an EMBL/GenBank/DDBJ whole genome shotgun (WGS) entry which is preliminary data.</text>
</comment>
<dbReference type="AlphaFoldDB" id="R6UC25"/>
<evidence type="ECO:0000256" key="1">
    <source>
        <dbReference type="ARBA" id="ARBA00022818"/>
    </source>
</evidence>
<evidence type="ECO:0000313" key="6">
    <source>
        <dbReference type="EMBL" id="CDC77666.1"/>
    </source>
</evidence>
<dbReference type="Proteomes" id="UP000017938">
    <property type="component" value="Unassembled WGS sequence"/>
</dbReference>
<dbReference type="GO" id="GO:0016829">
    <property type="term" value="F:lyase activity"/>
    <property type="evidence" value="ECO:0007669"/>
    <property type="project" value="UniProtKB-KW"/>
</dbReference>
<dbReference type="PROSITE" id="PS51554">
    <property type="entry name" value="PFL"/>
    <property type="match status" value="1"/>
</dbReference>
<keyword evidence="6" id="KW-0670">Pyruvate</keyword>
<gene>
    <name evidence="6" type="ORF">BN580_00492</name>
</gene>
<accession>R6UC25</accession>
<dbReference type="Pfam" id="PF02901">
    <property type="entry name" value="PFL-like"/>
    <property type="match status" value="1"/>
</dbReference>
<protein>
    <submittedName>
        <fullName evidence="6">Putative pyruvate formate-lyase</fullName>
    </submittedName>
</protein>
<evidence type="ECO:0000256" key="3">
    <source>
        <dbReference type="PROSITE-ProRule" id="PRU00493"/>
    </source>
</evidence>
<keyword evidence="1 3" id="KW-0556">Organic radical</keyword>
<reference evidence="6" key="1">
    <citation type="submission" date="2012-11" db="EMBL/GenBank/DDBJ databases">
        <title>Dependencies among metagenomic species, viruses, plasmids and units of genetic variation.</title>
        <authorList>
            <person name="Nielsen H.B."/>
            <person name="Almeida M."/>
            <person name="Juncker A.S."/>
            <person name="Rasmussen S."/>
            <person name="Li J."/>
            <person name="Sunagawa S."/>
            <person name="Plichta D."/>
            <person name="Gautier L."/>
            <person name="Le Chatelier E."/>
            <person name="Peletier E."/>
            <person name="Bonde I."/>
            <person name="Nielsen T."/>
            <person name="Manichanh C."/>
            <person name="Arumugam M."/>
            <person name="Batto J."/>
            <person name="Santos M.B.Q.D."/>
            <person name="Blom N."/>
            <person name="Borruel N."/>
            <person name="Burgdorf K.S."/>
            <person name="Boumezbeur F."/>
            <person name="Casellas F."/>
            <person name="Dore J."/>
            <person name="Guarner F."/>
            <person name="Hansen T."/>
            <person name="Hildebrand F."/>
            <person name="Kaas R.S."/>
            <person name="Kennedy S."/>
            <person name="Kristiansen K."/>
            <person name="Kultima J.R."/>
            <person name="Leonard P."/>
            <person name="Levenez F."/>
            <person name="Lund O."/>
            <person name="Moumen B."/>
            <person name="Le Paslier D."/>
            <person name="Pons N."/>
            <person name="Pedersen O."/>
            <person name="Prifti E."/>
            <person name="Qin J."/>
            <person name="Raes J."/>
            <person name="Tap J."/>
            <person name="Tims S."/>
            <person name="Ussery D.W."/>
            <person name="Yamada T."/>
            <person name="MetaHit consortium"/>
            <person name="Renault P."/>
            <person name="Sicheritz-Ponten T."/>
            <person name="Bork P."/>
            <person name="Wang J."/>
            <person name="Brunak S."/>
            <person name="Ehrlich S.D."/>
        </authorList>
    </citation>
    <scope>NUCLEOTIDE SEQUENCE [LARGE SCALE GENOMIC DNA]</scope>
</reference>
<dbReference type="EMBL" id="CBFW010000444">
    <property type="protein sequence ID" value="CDC77666.1"/>
    <property type="molecule type" value="Genomic_DNA"/>
</dbReference>
<feature type="domain" description="PFL" evidence="5">
    <location>
        <begin position="1"/>
        <end position="582"/>
    </location>
</feature>
<organism evidence="6 7">
    <name type="scientific">Candidatus Colimorpha enterica</name>
    <dbReference type="NCBI Taxonomy" id="3083063"/>
    <lineage>
        <taxon>Bacteria</taxon>
        <taxon>Pseudomonadati</taxon>
        <taxon>Bacteroidota</taxon>
        <taxon>Bacteroidia</taxon>
        <taxon>Bacteroidales</taxon>
        <taxon>Candidatus Colimorpha</taxon>
    </lineage>
</organism>
<feature type="domain" description="Glycine radical" evidence="4">
    <location>
        <begin position="589"/>
        <end position="711"/>
    </location>
</feature>
<evidence type="ECO:0000313" key="7">
    <source>
        <dbReference type="Proteomes" id="UP000017938"/>
    </source>
</evidence>
<dbReference type="Gene3D" id="3.20.70.20">
    <property type="match status" value="1"/>
</dbReference>
<dbReference type="InterPro" id="IPR001150">
    <property type="entry name" value="Gly_radical"/>
</dbReference>
<dbReference type="GO" id="GO:0005829">
    <property type="term" value="C:cytosol"/>
    <property type="evidence" value="ECO:0007669"/>
    <property type="project" value="TreeGrafter"/>
</dbReference>